<proteinExistence type="predicted"/>
<comment type="caution">
    <text evidence="2">The sequence shown here is derived from an EMBL/GenBank/DDBJ whole genome shotgun (WGS) entry which is preliminary data.</text>
</comment>
<dbReference type="OrthoDB" id="414235at2759"/>
<feature type="region of interest" description="Disordered" evidence="1">
    <location>
        <begin position="1"/>
        <end position="40"/>
    </location>
</feature>
<name>A0A812PJ12_9DINO</name>
<feature type="compositionally biased region" description="Low complexity" evidence="1">
    <location>
        <begin position="63"/>
        <end position="72"/>
    </location>
</feature>
<dbReference type="Proteomes" id="UP000601435">
    <property type="component" value="Unassembled WGS sequence"/>
</dbReference>
<feature type="compositionally biased region" description="Basic and acidic residues" evidence="1">
    <location>
        <begin position="1"/>
        <end position="12"/>
    </location>
</feature>
<accession>A0A812PJ12</accession>
<evidence type="ECO:0000256" key="1">
    <source>
        <dbReference type="SAM" id="MobiDB-lite"/>
    </source>
</evidence>
<organism evidence="2 3">
    <name type="scientific">Symbiodinium necroappetens</name>
    <dbReference type="NCBI Taxonomy" id="1628268"/>
    <lineage>
        <taxon>Eukaryota</taxon>
        <taxon>Sar</taxon>
        <taxon>Alveolata</taxon>
        <taxon>Dinophyceae</taxon>
        <taxon>Suessiales</taxon>
        <taxon>Symbiodiniaceae</taxon>
        <taxon>Symbiodinium</taxon>
    </lineage>
</organism>
<keyword evidence="3" id="KW-1185">Reference proteome</keyword>
<evidence type="ECO:0000313" key="2">
    <source>
        <dbReference type="EMBL" id="CAE7355647.1"/>
    </source>
</evidence>
<feature type="compositionally biased region" description="Basic and acidic residues" evidence="1">
    <location>
        <begin position="28"/>
        <end position="37"/>
    </location>
</feature>
<feature type="compositionally biased region" description="Basic and acidic residues" evidence="1">
    <location>
        <begin position="73"/>
        <end position="84"/>
    </location>
</feature>
<protein>
    <recommendedName>
        <fullName evidence="4">C3H1-type domain-containing protein</fullName>
    </recommendedName>
</protein>
<feature type="region of interest" description="Disordered" evidence="1">
    <location>
        <begin position="57"/>
        <end position="95"/>
    </location>
</feature>
<reference evidence="2" key="1">
    <citation type="submission" date="2021-02" db="EMBL/GenBank/DDBJ databases">
        <authorList>
            <person name="Dougan E. K."/>
            <person name="Rhodes N."/>
            <person name="Thang M."/>
            <person name="Chan C."/>
        </authorList>
    </citation>
    <scope>NUCLEOTIDE SEQUENCE</scope>
</reference>
<evidence type="ECO:0000313" key="3">
    <source>
        <dbReference type="Proteomes" id="UP000601435"/>
    </source>
</evidence>
<dbReference type="AlphaFoldDB" id="A0A812PJ12"/>
<gene>
    <name evidence="2" type="ORF">SNEC2469_LOCUS9297</name>
</gene>
<evidence type="ECO:0008006" key="4">
    <source>
        <dbReference type="Google" id="ProtNLM"/>
    </source>
</evidence>
<sequence>MVTSNDVKRPSPREPCSANEMLGSMTPRSDDEDRLHPSLEIAPQHWRSLQVLFSSVTKKMHPSSASSASTASDESKEHDAHDGSDGTDASAGCDGNCRPCLFFFKKKGCNRQPCNFCHAEIHRLRTEEYQRARTERYFAEKSTKKIASGEAIR</sequence>
<dbReference type="EMBL" id="CAJNJA010015052">
    <property type="protein sequence ID" value="CAE7355647.1"/>
    <property type="molecule type" value="Genomic_DNA"/>
</dbReference>